<organism evidence="1 2">
    <name type="scientific">Nocardia panacis</name>
    <dbReference type="NCBI Taxonomy" id="2340916"/>
    <lineage>
        <taxon>Bacteria</taxon>
        <taxon>Bacillati</taxon>
        <taxon>Actinomycetota</taxon>
        <taxon>Actinomycetes</taxon>
        <taxon>Mycobacteriales</taxon>
        <taxon>Nocardiaceae</taxon>
        <taxon>Nocardia</taxon>
    </lineage>
</organism>
<reference evidence="1 2" key="1">
    <citation type="submission" date="2018-09" db="EMBL/GenBank/DDBJ databases">
        <title>YIM PH21274 draft genome.</title>
        <authorList>
            <person name="Miao C."/>
        </authorList>
    </citation>
    <scope>NUCLEOTIDE SEQUENCE [LARGE SCALE GENOMIC DNA]</scope>
    <source>
        <strain evidence="1 2">YIM PH 21724</strain>
    </source>
</reference>
<comment type="caution">
    <text evidence="1">The sequence shown here is derived from an EMBL/GenBank/DDBJ whole genome shotgun (WGS) entry which is preliminary data.</text>
</comment>
<dbReference type="Proteomes" id="UP000266677">
    <property type="component" value="Unassembled WGS sequence"/>
</dbReference>
<keyword evidence="2" id="KW-1185">Reference proteome</keyword>
<proteinExistence type="predicted"/>
<gene>
    <name evidence="1" type="ORF">D5S18_24865</name>
</gene>
<dbReference type="AlphaFoldDB" id="A0A3A4K993"/>
<sequence>MDLVIPDDVVLDHSAQSLEMFVDVMDDVDDVPDFDEAAAAYIGQTLLVLAGGEWGWDDAPDSSTFGQPLVVPSPELGLAPLAPIALMGEGDNAIIDTYVCWEQAVNRHTAAHPDWRPVKAHTPGLDLPTETSDSNCDRLSAWLVQRERGFPHWVAVYGSGTEWDFSPSTLDDLAGVLFRVTPTPEQFGDPTNAEFVESATWYLGETMRRADPGEWIAGERNFHLRKHPGDDWSPTPKLDLEGAVRDGNPLRLHNAFREWTTPCDATDRPEPEYRWTGTAWQTPVHDWVESIAARIDTLAGVIPSIVLDYSAESLHRLEAYCHTAGTDLGRDLAENLGAYVGEALLRIEGGCWTLDEAPRSVSFGRPVVHGDRYMSGQVSPIDLVLMACRWSAPGALTHAYKACERLAAEQVAKDPSWHPTREPTPGLDPAPAPTLVESWCTAREHDFPAWTARYGAGRTWDFSRNSLVDLADVVLTILPTVTQFQDPAHAAFVDEAAWYYGEVLRRAKPSRWDHNDNLDANDRWHRHVSALGPDTGFPLSVFVVQDLHSMVAGPLRDGRHFWPPDLIERRPKALRGHFDSWVTAALRERAKDALRRRNRKKSRRKQPDADYALTWTTTQAQQFPAWRQRYGTTLGREFSPESLDMLETVLRQITPTPEELLEDTENAEFLDVAAWYYGETVRRATHLAWKYDRNYGPDCYLSDDNTSLNPVYDLAATYRYYDIGALRDRYDHQTRQCGRASPQ</sequence>
<name>A0A3A4K993_9NOCA</name>
<evidence type="ECO:0000313" key="1">
    <source>
        <dbReference type="EMBL" id="RJO71406.1"/>
    </source>
</evidence>
<evidence type="ECO:0000313" key="2">
    <source>
        <dbReference type="Proteomes" id="UP000266677"/>
    </source>
</evidence>
<accession>A0A3A4K993</accession>
<protein>
    <submittedName>
        <fullName evidence="1">Uncharacterized protein</fullName>
    </submittedName>
</protein>
<dbReference type="EMBL" id="QZFU01000033">
    <property type="protein sequence ID" value="RJO71406.1"/>
    <property type="molecule type" value="Genomic_DNA"/>
</dbReference>